<dbReference type="EMBL" id="KN645575">
    <property type="protein sequence ID" value="KHN41297.1"/>
    <property type="molecule type" value="Genomic_DNA"/>
</dbReference>
<dbReference type="Proteomes" id="UP000289340">
    <property type="component" value="Chromosome 16"/>
</dbReference>
<accession>A0A0B2SAL5</accession>
<reference evidence="2" key="1">
    <citation type="submission" date="2014-07" db="EMBL/GenBank/DDBJ databases">
        <title>Identification of a novel salt tolerance gene in wild soybean by whole-genome sequencing.</title>
        <authorList>
            <person name="Lam H.-M."/>
            <person name="Qi X."/>
            <person name="Li M.-W."/>
            <person name="Liu X."/>
            <person name="Xie M."/>
            <person name="Ni M."/>
            <person name="Xu X."/>
        </authorList>
    </citation>
    <scope>NUCLEOTIDE SEQUENCE [LARGE SCALE GENOMIC DNA]</scope>
    <source>
        <tissue evidence="2">Root</tissue>
    </source>
</reference>
<name>A0A0B2SAL5_GLYSO</name>
<sequence length="175" mass="18502">MNSSTLFLLSFTLSLILISPLPTLGTSLYESLCDNAGVDKARCLEVLKAEPQIVGAKDSVELCKLVLELGLKKGLEAQTFLKEAMKTNPSPAIMQCATTLYDGTIGSFKSSLGELSEDGLTANYDAKVAGDGPTTCDTTLSNANIINPSISALNKDILLISKLAYLATDNLPDNP</sequence>
<evidence type="ECO:0000313" key="2">
    <source>
        <dbReference type="EMBL" id="KHN41297.1"/>
    </source>
</evidence>
<dbReference type="Proteomes" id="UP000053555">
    <property type="component" value="Unassembled WGS sequence"/>
</dbReference>
<feature type="chain" id="PRO_5040562981" evidence="1">
    <location>
        <begin position="26"/>
        <end position="175"/>
    </location>
</feature>
<organism evidence="2">
    <name type="scientific">Glycine soja</name>
    <name type="common">Wild soybean</name>
    <dbReference type="NCBI Taxonomy" id="3848"/>
    <lineage>
        <taxon>Eukaryota</taxon>
        <taxon>Viridiplantae</taxon>
        <taxon>Streptophyta</taxon>
        <taxon>Embryophyta</taxon>
        <taxon>Tracheophyta</taxon>
        <taxon>Spermatophyta</taxon>
        <taxon>Magnoliopsida</taxon>
        <taxon>eudicotyledons</taxon>
        <taxon>Gunneridae</taxon>
        <taxon>Pentapetalae</taxon>
        <taxon>rosids</taxon>
        <taxon>fabids</taxon>
        <taxon>Fabales</taxon>
        <taxon>Fabaceae</taxon>
        <taxon>Papilionoideae</taxon>
        <taxon>50 kb inversion clade</taxon>
        <taxon>NPAAA clade</taxon>
        <taxon>indigoferoid/millettioid clade</taxon>
        <taxon>Phaseoleae</taxon>
        <taxon>Glycine</taxon>
        <taxon>Glycine subgen. Soja</taxon>
    </lineage>
</organism>
<evidence type="ECO:0000256" key="1">
    <source>
        <dbReference type="SAM" id="SignalP"/>
    </source>
</evidence>
<dbReference type="NCBIfam" id="TIGR01614">
    <property type="entry name" value="PME_inhib"/>
    <property type="match status" value="1"/>
</dbReference>
<protein>
    <submittedName>
        <fullName evidence="2">Uncharacterized protein</fullName>
    </submittedName>
</protein>
<evidence type="ECO:0000313" key="3">
    <source>
        <dbReference type="EMBL" id="RZB61374.1"/>
    </source>
</evidence>
<dbReference type="GO" id="GO:0004857">
    <property type="term" value="F:enzyme inhibitor activity"/>
    <property type="evidence" value="ECO:0007669"/>
    <property type="project" value="InterPro"/>
</dbReference>
<gene>
    <name evidence="3" type="ORF">D0Y65_043899</name>
    <name evidence="2" type="ORF">glysoja_030135</name>
</gene>
<dbReference type="PANTHER" id="PTHR31890">
    <property type="entry name" value="PLANT INVERTASE/PECTIN METHYLESTERASE INHIBITOR SUPERFAMILY PROTEIN"/>
    <property type="match status" value="1"/>
</dbReference>
<keyword evidence="1" id="KW-0732">Signal</keyword>
<keyword evidence="4" id="KW-1185">Reference proteome</keyword>
<dbReference type="Gene3D" id="1.20.140.40">
    <property type="entry name" value="Invertase/pectin methylesterase inhibitor family protein"/>
    <property type="match status" value="1"/>
</dbReference>
<dbReference type="EMBL" id="QZWG01000016">
    <property type="protein sequence ID" value="RZB61374.1"/>
    <property type="molecule type" value="Genomic_DNA"/>
</dbReference>
<proteinExistence type="predicted"/>
<dbReference type="InterPro" id="IPR006501">
    <property type="entry name" value="Pectinesterase_inhib_dom"/>
</dbReference>
<dbReference type="InterPro" id="IPR035513">
    <property type="entry name" value="Invertase/methylesterase_inhib"/>
</dbReference>
<dbReference type="Gramene" id="XM_028349948.1">
    <property type="protein sequence ID" value="XP_028205749.1"/>
    <property type="gene ID" value="LOC114389307"/>
</dbReference>
<dbReference type="SUPFAM" id="SSF101148">
    <property type="entry name" value="Plant invertase/pectin methylesterase inhibitor"/>
    <property type="match status" value="1"/>
</dbReference>
<feature type="signal peptide" evidence="1">
    <location>
        <begin position="1"/>
        <end position="25"/>
    </location>
</feature>
<reference evidence="3 4" key="2">
    <citation type="submission" date="2018-09" db="EMBL/GenBank/DDBJ databases">
        <title>A high-quality reference genome of wild soybean provides a powerful tool to mine soybean genomes.</title>
        <authorList>
            <person name="Xie M."/>
            <person name="Chung C.Y.L."/>
            <person name="Li M.-W."/>
            <person name="Wong F.-L."/>
            <person name="Chan T.-F."/>
            <person name="Lam H.-M."/>
        </authorList>
    </citation>
    <scope>NUCLEOTIDE SEQUENCE [LARGE SCALE GENOMIC DNA]</scope>
    <source>
        <strain evidence="4">cv. W05</strain>
        <tissue evidence="3">Hypocotyl of etiolated seedlings</tissue>
    </source>
</reference>
<dbReference type="AlphaFoldDB" id="A0A0B2SAL5"/>
<dbReference type="PANTHER" id="PTHR31890:SF9">
    <property type="entry name" value="PLANT INVERTASE_PECTIN METHYLESTERASE INHIBITOR SUPERFAMILY PROTEIN"/>
    <property type="match status" value="1"/>
</dbReference>
<evidence type="ECO:0000313" key="4">
    <source>
        <dbReference type="Proteomes" id="UP000289340"/>
    </source>
</evidence>